<evidence type="ECO:0000313" key="2">
    <source>
        <dbReference type="EMBL" id="KAF1946011.1"/>
    </source>
</evidence>
<keyword evidence="1" id="KW-0812">Transmembrane</keyword>
<dbReference type="Proteomes" id="UP000800038">
    <property type="component" value="Unassembled WGS sequence"/>
</dbReference>
<keyword evidence="1" id="KW-0472">Membrane</keyword>
<protein>
    <submittedName>
        <fullName evidence="2">Uncharacterized protein</fullName>
    </submittedName>
</protein>
<gene>
    <name evidence="2" type="ORF">EJ02DRAFT_15150</name>
</gene>
<dbReference type="EMBL" id="ML976006">
    <property type="protein sequence ID" value="KAF1946011.1"/>
    <property type="molecule type" value="Genomic_DNA"/>
</dbReference>
<feature type="transmembrane region" description="Helical" evidence="1">
    <location>
        <begin position="73"/>
        <end position="93"/>
    </location>
</feature>
<keyword evidence="1" id="KW-1133">Transmembrane helix</keyword>
<accession>A0A6A5T073</accession>
<dbReference type="AlphaFoldDB" id="A0A6A5T073"/>
<organism evidence="2 3">
    <name type="scientific">Clathrospora elynae</name>
    <dbReference type="NCBI Taxonomy" id="706981"/>
    <lineage>
        <taxon>Eukaryota</taxon>
        <taxon>Fungi</taxon>
        <taxon>Dikarya</taxon>
        <taxon>Ascomycota</taxon>
        <taxon>Pezizomycotina</taxon>
        <taxon>Dothideomycetes</taxon>
        <taxon>Pleosporomycetidae</taxon>
        <taxon>Pleosporales</taxon>
        <taxon>Diademaceae</taxon>
        <taxon>Clathrospora</taxon>
    </lineage>
</organism>
<proteinExistence type="predicted"/>
<evidence type="ECO:0000313" key="3">
    <source>
        <dbReference type="Proteomes" id="UP000800038"/>
    </source>
</evidence>
<keyword evidence="3" id="KW-1185">Reference proteome</keyword>
<reference evidence="2" key="1">
    <citation type="journal article" date="2020" name="Stud. Mycol.">
        <title>101 Dothideomycetes genomes: a test case for predicting lifestyles and emergence of pathogens.</title>
        <authorList>
            <person name="Haridas S."/>
            <person name="Albert R."/>
            <person name="Binder M."/>
            <person name="Bloem J."/>
            <person name="Labutti K."/>
            <person name="Salamov A."/>
            <person name="Andreopoulos B."/>
            <person name="Baker S."/>
            <person name="Barry K."/>
            <person name="Bills G."/>
            <person name="Bluhm B."/>
            <person name="Cannon C."/>
            <person name="Castanera R."/>
            <person name="Culley D."/>
            <person name="Daum C."/>
            <person name="Ezra D."/>
            <person name="Gonzalez J."/>
            <person name="Henrissat B."/>
            <person name="Kuo A."/>
            <person name="Liang C."/>
            <person name="Lipzen A."/>
            <person name="Lutzoni F."/>
            <person name="Magnuson J."/>
            <person name="Mondo S."/>
            <person name="Nolan M."/>
            <person name="Ohm R."/>
            <person name="Pangilinan J."/>
            <person name="Park H.-J."/>
            <person name="Ramirez L."/>
            <person name="Alfaro M."/>
            <person name="Sun H."/>
            <person name="Tritt A."/>
            <person name="Yoshinaga Y."/>
            <person name="Zwiers L.-H."/>
            <person name="Turgeon B."/>
            <person name="Goodwin S."/>
            <person name="Spatafora J."/>
            <person name="Crous P."/>
            <person name="Grigoriev I."/>
        </authorList>
    </citation>
    <scope>NUCLEOTIDE SEQUENCE</scope>
    <source>
        <strain evidence="2">CBS 161.51</strain>
    </source>
</reference>
<name>A0A6A5T073_9PLEO</name>
<sequence>MCCRLHALYHRRPLNPSIHPSIHPISLHHCSQAISITSRYSYVIHMEDLASRVCTLMISRAFLGLIFQGPQFMQLFLSIFILAFRVFTASIIAQAPSKRWVSRDMEDTVL</sequence>
<evidence type="ECO:0000256" key="1">
    <source>
        <dbReference type="SAM" id="Phobius"/>
    </source>
</evidence>